<feature type="region of interest" description="Disordered" evidence="1">
    <location>
        <begin position="272"/>
        <end position="551"/>
    </location>
</feature>
<reference evidence="2" key="1">
    <citation type="submission" date="2020-02" db="EMBL/GenBank/DDBJ databases">
        <authorList>
            <person name="Meier V. D."/>
        </authorList>
    </citation>
    <scope>NUCLEOTIDE SEQUENCE</scope>
    <source>
        <strain evidence="2">AVDCRST_MAG54</strain>
    </source>
</reference>
<gene>
    <name evidence="2" type="ORF">AVDCRST_MAG54-2302</name>
</gene>
<feature type="compositionally biased region" description="Low complexity" evidence="1">
    <location>
        <begin position="386"/>
        <end position="398"/>
    </location>
</feature>
<feature type="compositionally biased region" description="Basic and acidic residues" evidence="1">
    <location>
        <begin position="301"/>
        <end position="320"/>
    </location>
</feature>
<evidence type="ECO:0000256" key="1">
    <source>
        <dbReference type="SAM" id="MobiDB-lite"/>
    </source>
</evidence>
<feature type="compositionally biased region" description="Basic and acidic residues" evidence="1">
    <location>
        <begin position="483"/>
        <end position="493"/>
    </location>
</feature>
<feature type="compositionally biased region" description="Basic residues" evidence="1">
    <location>
        <begin position="353"/>
        <end position="385"/>
    </location>
</feature>
<feature type="compositionally biased region" description="Gly residues" evidence="1">
    <location>
        <begin position="1"/>
        <end position="13"/>
    </location>
</feature>
<dbReference type="EMBL" id="CADCTH010000297">
    <property type="protein sequence ID" value="CAA9257520.1"/>
    <property type="molecule type" value="Genomic_DNA"/>
</dbReference>
<feature type="compositionally biased region" description="Low complexity" evidence="1">
    <location>
        <begin position="321"/>
        <end position="337"/>
    </location>
</feature>
<feature type="compositionally biased region" description="Basic and acidic residues" evidence="1">
    <location>
        <begin position="15"/>
        <end position="34"/>
    </location>
</feature>
<sequence>GGDGRGTGAGLGVADGRRGDRGRRPPGIRQDRVRVGALSLRTDPPRQPARGHDPAPGRRRDPPARPRRRAPDLLGRLRPVPPRPRRRRPGVVRAHREAAVVRPRADRQPVRELGRALRGAHDRCAQRPRGAVPRDQPDRDVHLRRVPRPGAAGHARAGPHRRHPRALPDEEEGRAGERRRGRGGRGPRGPGVLPLQAVLRRVRARRHDDHRVRRRHHRDDLHLRVRVGRDRAAARVHPRQARVEGRLADALGVRGRALRALGRRPLLARLVVPGGRPDRRRGVRRRGPDRPDVRVRRHHRAGEDVELEGRGADAGRRAGDPRGAGAALAVRPPAAQPGDQGRVRPGAPPALRRVGRPRAQGRRRHRGRGRDHRARPRGHHRRGRAPAHVAAGGVPDAGVGRRHHRGRPGAARAHPRRAGRHARRRPAAAGQGRALGRVVHARGGAHPAARRARRGPARLPRRAGPRGRRHAARPPHRRLVARRAHDAGLRRAQEAGGPAAGRQAHRRAQGRAAPLLRGRLPAARRRGHRPAPAHAAARGRARARAVPARRL</sequence>
<proteinExistence type="predicted"/>
<feature type="compositionally biased region" description="Low complexity" evidence="1">
    <location>
        <begin position="427"/>
        <end position="447"/>
    </location>
</feature>
<protein>
    <submittedName>
        <fullName evidence="2">Lysyl-tRNA synthetase (Class I)</fullName>
        <ecNumber evidence="2">6.1.1.6</ecNumber>
    </submittedName>
</protein>
<feature type="non-terminal residue" evidence="2">
    <location>
        <position position="551"/>
    </location>
</feature>
<name>A0A6J4IQX6_9PSEU</name>
<accession>A0A6J4IQX6</accession>
<feature type="compositionally biased region" description="Basic and acidic residues" evidence="1">
    <location>
        <begin position="94"/>
        <end position="125"/>
    </location>
</feature>
<keyword evidence="2" id="KW-0030">Aminoacyl-tRNA synthetase</keyword>
<feature type="region of interest" description="Disordered" evidence="1">
    <location>
        <begin position="1"/>
        <end position="194"/>
    </location>
</feature>
<feature type="non-terminal residue" evidence="2">
    <location>
        <position position="1"/>
    </location>
</feature>
<evidence type="ECO:0000313" key="2">
    <source>
        <dbReference type="EMBL" id="CAA9257520.1"/>
    </source>
</evidence>
<feature type="compositionally biased region" description="Low complexity" evidence="1">
    <location>
        <begin position="510"/>
        <end position="521"/>
    </location>
</feature>
<organism evidence="2">
    <name type="scientific">uncultured Actinomycetospora sp</name>
    <dbReference type="NCBI Taxonomy" id="1135996"/>
    <lineage>
        <taxon>Bacteria</taxon>
        <taxon>Bacillati</taxon>
        <taxon>Actinomycetota</taxon>
        <taxon>Actinomycetes</taxon>
        <taxon>Pseudonocardiales</taxon>
        <taxon>Pseudonocardiaceae</taxon>
        <taxon>Actinomycetospora</taxon>
        <taxon>environmental samples</taxon>
    </lineage>
</organism>
<dbReference type="EC" id="6.1.1.6" evidence="2"/>
<dbReference type="GO" id="GO:0004824">
    <property type="term" value="F:lysine-tRNA ligase activity"/>
    <property type="evidence" value="ECO:0007669"/>
    <property type="project" value="UniProtKB-EC"/>
</dbReference>
<dbReference type="AlphaFoldDB" id="A0A6J4IQX6"/>
<feature type="compositionally biased region" description="Basic residues" evidence="1">
    <location>
        <begin position="400"/>
        <end position="426"/>
    </location>
</feature>
<feature type="compositionally biased region" description="Basic residues" evidence="1">
    <location>
        <begin position="448"/>
        <end position="482"/>
    </location>
</feature>
<feature type="compositionally biased region" description="Basic residues" evidence="1">
    <location>
        <begin position="522"/>
        <end position="551"/>
    </location>
</feature>
<feature type="compositionally biased region" description="Basic and acidic residues" evidence="1">
    <location>
        <begin position="50"/>
        <end position="64"/>
    </location>
</feature>
<keyword evidence="2" id="KW-0436">Ligase</keyword>